<gene>
    <name evidence="1" type="ORF">OFLC_LOCUS8332</name>
</gene>
<keyword evidence="2" id="KW-1185">Reference proteome</keyword>
<evidence type="ECO:0000313" key="1">
    <source>
        <dbReference type="EMBL" id="VDO55131.1"/>
    </source>
</evidence>
<protein>
    <submittedName>
        <fullName evidence="1 3">Uncharacterized protein</fullName>
    </submittedName>
</protein>
<name>A0A183HLG9_9BILA</name>
<sequence>MFVIAPRNASTFFFKHCDNQPYSWLEGTFDCLLWVVGSSLHNIETIINEDLILSRTTNIVTNIENITKYIETGSFSTYLNGLIDPEITRHFLRMRLQRKIYKRILQCVEDLLKKTHKTAKFYMSLHESLKQFEVPQDLTTVNIDLLRRQSKEYD</sequence>
<evidence type="ECO:0000313" key="3">
    <source>
        <dbReference type="WBParaSite" id="OFLC_0000833001-mRNA-1"/>
    </source>
</evidence>
<evidence type="ECO:0000313" key="2">
    <source>
        <dbReference type="Proteomes" id="UP000267606"/>
    </source>
</evidence>
<dbReference type="AlphaFoldDB" id="A0A183HLG9"/>
<dbReference type="WBParaSite" id="OFLC_0000833001-mRNA-1">
    <property type="protein sequence ID" value="OFLC_0000833001-mRNA-1"/>
    <property type="gene ID" value="OFLC_0000833001"/>
</dbReference>
<proteinExistence type="predicted"/>
<reference evidence="3" key="1">
    <citation type="submission" date="2016-06" db="UniProtKB">
        <authorList>
            <consortium name="WormBaseParasite"/>
        </authorList>
    </citation>
    <scope>IDENTIFICATION</scope>
</reference>
<dbReference type="STRING" id="387005.A0A183HLG9"/>
<reference evidence="1 2" key="2">
    <citation type="submission" date="2018-11" db="EMBL/GenBank/DDBJ databases">
        <authorList>
            <consortium name="Pathogen Informatics"/>
        </authorList>
    </citation>
    <scope>NUCLEOTIDE SEQUENCE [LARGE SCALE GENOMIC DNA]</scope>
</reference>
<dbReference type="EMBL" id="UZAJ01009317">
    <property type="protein sequence ID" value="VDO55131.1"/>
    <property type="molecule type" value="Genomic_DNA"/>
</dbReference>
<dbReference type="Proteomes" id="UP000267606">
    <property type="component" value="Unassembled WGS sequence"/>
</dbReference>
<organism evidence="3">
    <name type="scientific">Onchocerca flexuosa</name>
    <dbReference type="NCBI Taxonomy" id="387005"/>
    <lineage>
        <taxon>Eukaryota</taxon>
        <taxon>Metazoa</taxon>
        <taxon>Ecdysozoa</taxon>
        <taxon>Nematoda</taxon>
        <taxon>Chromadorea</taxon>
        <taxon>Rhabditida</taxon>
        <taxon>Spirurina</taxon>
        <taxon>Spiruromorpha</taxon>
        <taxon>Filarioidea</taxon>
        <taxon>Onchocercidae</taxon>
        <taxon>Onchocerca</taxon>
    </lineage>
</organism>
<accession>A0A183HLG9</accession>